<comment type="function">
    <text evidence="11">Relaxes both positive and negative superturns and exhibits a strong decatenase activity.</text>
</comment>
<dbReference type="PROSITE" id="PS52041">
    <property type="entry name" value="TOPO_IIB"/>
    <property type="match status" value="1"/>
</dbReference>
<dbReference type="NCBIfam" id="NF003336">
    <property type="entry name" value="PRK04342.1-5"/>
    <property type="match status" value="1"/>
</dbReference>
<keyword evidence="4 11" id="KW-0479">Metal-binding</keyword>
<evidence type="ECO:0000256" key="5">
    <source>
        <dbReference type="ARBA" id="ARBA00022741"/>
    </source>
</evidence>
<proteinExistence type="inferred from homology"/>
<evidence type="ECO:0000256" key="2">
    <source>
        <dbReference type="ARBA" id="ARBA00001946"/>
    </source>
</evidence>
<organism evidence="16">
    <name type="scientific">Thermofilum pendens</name>
    <dbReference type="NCBI Taxonomy" id="2269"/>
    <lineage>
        <taxon>Archaea</taxon>
        <taxon>Thermoproteota</taxon>
        <taxon>Thermoprotei</taxon>
        <taxon>Thermofilales</taxon>
        <taxon>Thermofilaceae</taxon>
        <taxon>Thermofilum</taxon>
    </lineage>
</organism>
<dbReference type="Pfam" id="PF04406">
    <property type="entry name" value="TP6A_N"/>
    <property type="match status" value="1"/>
</dbReference>
<evidence type="ECO:0000256" key="12">
    <source>
        <dbReference type="PROSITE-ProRule" id="PRU01385"/>
    </source>
</evidence>
<evidence type="ECO:0000259" key="14">
    <source>
        <dbReference type="Pfam" id="PF20768"/>
    </source>
</evidence>
<dbReference type="GO" id="GO:0003918">
    <property type="term" value="F:DNA topoisomerase type II (double strand cut, ATP-hydrolyzing) activity"/>
    <property type="evidence" value="ECO:0007669"/>
    <property type="project" value="UniProtKB-UniRule"/>
</dbReference>
<feature type="domain" description="Topoisomerase 6 subunit A/Spo11 TOPRIM" evidence="15">
    <location>
        <begin position="199"/>
        <end position="369"/>
    </location>
</feature>
<evidence type="ECO:0000256" key="3">
    <source>
        <dbReference type="ARBA" id="ARBA00006559"/>
    </source>
</evidence>
<feature type="domain" description="Type II DNA topoisomerase VI subunit A all-beta" evidence="14">
    <location>
        <begin position="156"/>
        <end position="196"/>
    </location>
</feature>
<dbReference type="InterPro" id="IPR036388">
    <property type="entry name" value="WH-like_DNA-bd_sf"/>
</dbReference>
<dbReference type="EC" id="5.6.2.2" evidence="11"/>
<evidence type="ECO:0000256" key="7">
    <source>
        <dbReference type="ARBA" id="ARBA00022842"/>
    </source>
</evidence>
<comment type="catalytic activity">
    <reaction evidence="1 11 12">
        <text>ATP-dependent breakage, passage and rejoining of double-stranded DNA.</text>
        <dbReference type="EC" id="5.6.2.2"/>
    </reaction>
</comment>
<evidence type="ECO:0000256" key="11">
    <source>
        <dbReference type="HAMAP-Rule" id="MF_00132"/>
    </source>
</evidence>
<dbReference type="InterPro" id="IPR013049">
    <property type="entry name" value="Spo11/TopoVI_A_N"/>
</dbReference>
<evidence type="ECO:0000259" key="15">
    <source>
        <dbReference type="Pfam" id="PF21180"/>
    </source>
</evidence>
<dbReference type="PRINTS" id="PR01552">
    <property type="entry name" value="TPISMRASE6A"/>
</dbReference>
<dbReference type="CDD" id="cd00223">
    <property type="entry name" value="TOPRIM_TopoIIB_SPO"/>
    <property type="match status" value="1"/>
</dbReference>
<keyword evidence="5 11" id="KW-0547">Nucleotide-binding</keyword>
<dbReference type="EMBL" id="DSKP01000003">
    <property type="protein sequence ID" value="HEB48184.1"/>
    <property type="molecule type" value="Genomic_DNA"/>
</dbReference>
<accession>A0A7C1T6G8</accession>
<comment type="subunit">
    <text evidence="11">Homodimer. Heterotetramer of two Top6A and two Top6B chains.</text>
</comment>
<dbReference type="GO" id="GO:0006260">
    <property type="term" value="P:DNA replication"/>
    <property type="evidence" value="ECO:0007669"/>
    <property type="project" value="UniProtKB-UniRule"/>
</dbReference>
<name>A0A7C1T6G8_THEPE</name>
<dbReference type="Gene3D" id="3.40.1360.10">
    <property type="match status" value="1"/>
</dbReference>
<comment type="cofactor">
    <cofactor evidence="2 11">
        <name>Mg(2+)</name>
        <dbReference type="ChEBI" id="CHEBI:18420"/>
    </cofactor>
</comment>
<keyword evidence="8 11" id="KW-0799">Topoisomerase</keyword>
<dbReference type="AlphaFoldDB" id="A0A7C1T6G8"/>
<dbReference type="InterPro" id="IPR002815">
    <property type="entry name" value="Spo11/TopoVI_A"/>
</dbReference>
<dbReference type="Gene3D" id="1.10.10.10">
    <property type="entry name" value="Winged helix-like DNA-binding domain superfamily/Winged helix DNA-binding domain"/>
    <property type="match status" value="1"/>
</dbReference>
<sequence length="376" mass="43538">MRKGAIQAPTEEEVIRRLEEFGGRIAESVLRGEEPVIEVPVRTLANTIWDEGRKLLVLGPKKAVRSYFDIGESKKFMQTLLMLSLILRARREGDYPTIRDLYYTGKHTIYYIDEAGRRRSEETWDDQRESNSVIQDIEVAVNLLREHMGIMHDAKGKVVGNMVIRSKGYEIDLSRMGSGAYAIPPNVDKLEIVSVDAEYVLVVEKDAIFERLNEEEFWKKNKCILVTGKGQPDRSTRRIVRRLWEEFDLPVYVLTDADSYGFYIYSVYRSGSISLSYESERLATPGARFLGVAVSDIERYRIPRNYIIKATERDIKRAKELLNYPWFKESKAWVRELELFIERGEKVEIEALSGHGFKFLSQTYIPEKISTGSFIY</sequence>
<evidence type="ECO:0000259" key="13">
    <source>
        <dbReference type="Pfam" id="PF04406"/>
    </source>
</evidence>
<reference evidence="16" key="1">
    <citation type="journal article" date="2020" name="mSystems">
        <title>Genome- and Community-Level Interaction Insights into Carbon Utilization and Element Cycling Functions of Hydrothermarchaeota in Hydrothermal Sediment.</title>
        <authorList>
            <person name="Zhou Z."/>
            <person name="Liu Y."/>
            <person name="Xu W."/>
            <person name="Pan J."/>
            <person name="Luo Z.H."/>
            <person name="Li M."/>
        </authorList>
    </citation>
    <scope>NUCLEOTIDE SEQUENCE [LARGE SCALE GENOMIC DNA]</scope>
    <source>
        <strain evidence="16">SpSt-25</strain>
    </source>
</reference>
<evidence type="ECO:0000256" key="4">
    <source>
        <dbReference type="ARBA" id="ARBA00022723"/>
    </source>
</evidence>
<dbReference type="PANTHER" id="PTHR10848:SF0">
    <property type="entry name" value="MEIOTIC RECOMBINATION PROTEIN SPO11"/>
    <property type="match status" value="1"/>
</dbReference>
<keyword evidence="9 11" id="KW-0238">DNA-binding</keyword>
<dbReference type="GO" id="GO:0005524">
    <property type="term" value="F:ATP binding"/>
    <property type="evidence" value="ECO:0007669"/>
    <property type="project" value="UniProtKB-KW"/>
</dbReference>
<dbReference type="InterPro" id="IPR004085">
    <property type="entry name" value="TopoVI_A"/>
</dbReference>
<dbReference type="InterPro" id="IPR034136">
    <property type="entry name" value="TOPRIM_Topo6A/Spo11"/>
</dbReference>
<protein>
    <recommendedName>
        <fullName evidence="11">Type 2 DNA topoisomerase 6 subunit A</fullName>
        <ecNumber evidence="11">5.6.2.2</ecNumber>
    </recommendedName>
    <alternativeName>
        <fullName evidence="11">Type II DNA topoisomerase VI subunit A</fullName>
    </alternativeName>
</protein>
<gene>
    <name evidence="11" type="primary">top6A</name>
    <name evidence="16" type="ORF">ENP77_00055</name>
</gene>
<dbReference type="PANTHER" id="PTHR10848">
    <property type="entry name" value="MEIOTIC RECOMBINATION PROTEIN SPO11"/>
    <property type="match status" value="1"/>
</dbReference>
<dbReference type="PRINTS" id="PR01550">
    <property type="entry name" value="TOP6AFAMILY"/>
</dbReference>
<evidence type="ECO:0000256" key="1">
    <source>
        <dbReference type="ARBA" id="ARBA00000185"/>
    </source>
</evidence>
<dbReference type="GO" id="GO:0000287">
    <property type="term" value="F:magnesium ion binding"/>
    <property type="evidence" value="ECO:0007669"/>
    <property type="project" value="UniProtKB-UniRule"/>
</dbReference>
<comment type="similarity">
    <text evidence="3 11 12">Belongs to the TOP6A family.</text>
</comment>
<evidence type="ECO:0000256" key="6">
    <source>
        <dbReference type="ARBA" id="ARBA00022840"/>
    </source>
</evidence>
<feature type="domain" description="Spo11/DNA topoisomerase VI subunit A N-terminal" evidence="13">
    <location>
        <begin position="74"/>
        <end position="150"/>
    </location>
</feature>
<evidence type="ECO:0000256" key="8">
    <source>
        <dbReference type="ARBA" id="ARBA00023029"/>
    </source>
</evidence>
<keyword evidence="7 11" id="KW-0460">Magnesium</keyword>
<dbReference type="InterPro" id="IPR036078">
    <property type="entry name" value="Spo11/TopoVI_A_sf"/>
</dbReference>
<dbReference type="GO" id="GO:0006265">
    <property type="term" value="P:DNA topological change"/>
    <property type="evidence" value="ECO:0007669"/>
    <property type="project" value="UniProtKB-UniRule"/>
</dbReference>
<dbReference type="GO" id="GO:0003677">
    <property type="term" value="F:DNA binding"/>
    <property type="evidence" value="ECO:0007669"/>
    <property type="project" value="UniProtKB-UniRule"/>
</dbReference>
<dbReference type="InterPro" id="IPR049333">
    <property type="entry name" value="Topo_VI_alpha"/>
</dbReference>
<dbReference type="SUPFAM" id="SSF56726">
    <property type="entry name" value="DNA topoisomerase IV, alpha subunit"/>
    <property type="match status" value="1"/>
</dbReference>
<evidence type="ECO:0000256" key="9">
    <source>
        <dbReference type="ARBA" id="ARBA00023125"/>
    </source>
</evidence>
<evidence type="ECO:0000256" key="10">
    <source>
        <dbReference type="ARBA" id="ARBA00023235"/>
    </source>
</evidence>
<dbReference type="GO" id="GO:0005694">
    <property type="term" value="C:chromosome"/>
    <property type="evidence" value="ECO:0007669"/>
    <property type="project" value="InterPro"/>
</dbReference>
<keyword evidence="10 11" id="KW-0413">Isomerase</keyword>
<keyword evidence="6 11" id="KW-0067">ATP-binding</keyword>
<feature type="binding site" evidence="11">
    <location>
        <position position="256"/>
    </location>
    <ligand>
        <name>Mg(2+)</name>
        <dbReference type="ChEBI" id="CHEBI:18420"/>
    </ligand>
</feature>
<feature type="active site" description="O-(5'-phospho-DNA)-tyrosine intermediate" evidence="11 12">
    <location>
        <position position="103"/>
    </location>
</feature>
<feature type="binding site" evidence="11">
    <location>
        <position position="204"/>
    </location>
    <ligand>
        <name>Mg(2+)</name>
        <dbReference type="ChEBI" id="CHEBI:18420"/>
    </ligand>
</feature>
<dbReference type="Pfam" id="PF20768">
    <property type="entry name" value="Topo_VI_alpha"/>
    <property type="match status" value="1"/>
</dbReference>
<dbReference type="HAMAP" id="MF_00132">
    <property type="entry name" value="Top6A"/>
    <property type="match status" value="1"/>
</dbReference>
<evidence type="ECO:0000313" key="16">
    <source>
        <dbReference type="EMBL" id="HEB48184.1"/>
    </source>
</evidence>
<comment type="caution">
    <text evidence="16">The sequence shown here is derived from an EMBL/GenBank/DDBJ whole genome shotgun (WGS) entry which is preliminary data.</text>
</comment>
<dbReference type="Pfam" id="PF21180">
    <property type="entry name" value="TOP6A-Spo11_Toprim"/>
    <property type="match status" value="1"/>
</dbReference>